<dbReference type="Pfam" id="PF11937">
    <property type="entry name" value="DUF3455"/>
    <property type="match status" value="1"/>
</dbReference>
<reference evidence="2" key="1">
    <citation type="submission" date="2018-09" db="EMBL/GenBank/DDBJ databases">
        <authorList>
            <person name="Livingstone P.G."/>
            <person name="Whitworth D.E."/>
        </authorList>
    </citation>
    <scope>NUCLEOTIDE SEQUENCE [LARGE SCALE GENOMIC DNA]</scope>
    <source>
        <strain evidence="2">CA051B</strain>
    </source>
</reference>
<dbReference type="Proteomes" id="UP000272888">
    <property type="component" value="Unassembled WGS sequence"/>
</dbReference>
<comment type="caution">
    <text evidence="1">The sequence shown here is derived from an EMBL/GenBank/DDBJ whole genome shotgun (WGS) entry which is preliminary data.</text>
</comment>
<keyword evidence="2" id="KW-1185">Reference proteome</keyword>
<organism evidence="1 2">
    <name type="scientific">Corallococcus llansteffanensis</name>
    <dbReference type="NCBI Taxonomy" id="2316731"/>
    <lineage>
        <taxon>Bacteria</taxon>
        <taxon>Pseudomonadati</taxon>
        <taxon>Myxococcota</taxon>
        <taxon>Myxococcia</taxon>
        <taxon>Myxococcales</taxon>
        <taxon>Cystobacterineae</taxon>
        <taxon>Myxococcaceae</taxon>
        <taxon>Corallococcus</taxon>
    </lineage>
</organism>
<evidence type="ECO:0000313" key="1">
    <source>
        <dbReference type="EMBL" id="RKH62935.1"/>
    </source>
</evidence>
<dbReference type="EMBL" id="RAWB01000071">
    <property type="protein sequence ID" value="RKH62935.1"/>
    <property type="molecule type" value="Genomic_DNA"/>
</dbReference>
<gene>
    <name evidence="1" type="ORF">D7V93_09330</name>
</gene>
<name>A0A3A8Q9P7_9BACT</name>
<evidence type="ECO:0000313" key="2">
    <source>
        <dbReference type="Proteomes" id="UP000272888"/>
    </source>
</evidence>
<dbReference type="InterPro" id="IPR021851">
    <property type="entry name" value="DUF3455"/>
</dbReference>
<sequence length="311" mass="32757">MLARKARITVARFRGRSVLKTARARPVRVVATLALAVVAFGGCHDDEDDDEKAATEAVKQISQGAPTSLPANVPDEVLRVTLGGVEYNLRELLSRPSESRPSAHIVAAYQTGSTPADPPPFGTSDVAVLPDSTQEAPAAQVYECRQNASGFAWAFLQPEAGLQPITAEPIPALEKLVLDHFRYPAGIDFGPPTGTPPVGPAWRVSAPVLDEGSPTAGQTLFIGSVEVTVANGPGNVPLLRLANVGRIDRGLPSEVFSRTTSDGTQTGYVLRLNTAGGVAPTTGCGGTPDVGKRERVPYAADYYFIDVFTTP</sequence>
<proteinExistence type="predicted"/>
<protein>
    <submittedName>
        <fullName evidence="1">DUF3455 domain-containing protein</fullName>
    </submittedName>
</protein>
<dbReference type="AlphaFoldDB" id="A0A3A8Q9P7"/>
<accession>A0A3A8Q9P7</accession>